<proteinExistence type="predicted"/>
<dbReference type="Proteomes" id="UP000196534">
    <property type="component" value="Unassembled WGS sequence"/>
</dbReference>
<sequence>MNNKNIYTDIKDIFINEDEVADFVNLDNSITCYNKIVSALKKPLKLILFYGKPGSGKTFLLNKIASDLQKDKKLIFFPHPFFSEATFIEALCEDIYGNKLDNINNFESFVAHYSKEFKNKDEILQNQIVVILDEAQLYPTELIEKIRLMADTRLFKFLFTIHKTENEDVLAKDYFQTRIWESIELGSANTNEIIVYLQRKIGQKGYDKYLNFQKKDYDKAYELCCGNLRTLNKIMYKFYEICEYYEQNQPSKLSSEDANIKILTMSALDTGIIHA</sequence>
<feature type="domain" description="AAA+ ATPase" evidence="1">
    <location>
        <begin position="43"/>
        <end position="185"/>
    </location>
</feature>
<evidence type="ECO:0000313" key="3">
    <source>
        <dbReference type="EMBL" id="ORI07868.1"/>
    </source>
</evidence>
<evidence type="ECO:0000313" key="7">
    <source>
        <dbReference type="Proteomes" id="UP000192671"/>
    </source>
</evidence>
<protein>
    <submittedName>
        <fullName evidence="3">AAA family ATPase</fullName>
    </submittedName>
    <submittedName>
        <fullName evidence="2">ATPase, AAA family</fullName>
    </submittedName>
</protein>
<dbReference type="EMBL" id="LVWL01000019">
    <property type="protein sequence ID" value="ORI07868.1"/>
    <property type="molecule type" value="Genomic_DNA"/>
</dbReference>
<dbReference type="Pfam" id="PF13401">
    <property type="entry name" value="AAA_22"/>
    <property type="match status" value="1"/>
</dbReference>
<reference evidence="3 7" key="3">
    <citation type="journal article" date="2017" name="Gene Rep">
        <title>The ribosomal RNA operon (rrn) of Campylobacter concisus supports molecular typing to genomospecies level.</title>
        <authorList>
            <person name="Huq M."/>
            <person name="Van T.T.H."/>
            <person name="Gurtler V."/>
            <person name="Elshagmani E."/>
            <person name="Allemailem K.S."/>
            <person name="Smooker P.M."/>
            <person name="Istivan T.S."/>
        </authorList>
    </citation>
    <scope>NUCLEOTIDE SEQUENCE [LARGE SCALE GENOMIC DNA]</scope>
    <source>
        <strain evidence="3 7">RCH 26</strain>
    </source>
</reference>
<dbReference type="AlphaFoldDB" id="A0A0M5MG29"/>
<evidence type="ECO:0000313" key="4">
    <source>
        <dbReference type="EMBL" id="OUT19183.1"/>
    </source>
</evidence>
<gene>
    <name evidence="3" type="ORF">A3835_05105</name>
    <name evidence="4" type="ORF">B9N61_03185</name>
    <name evidence="2" type="ORF">CCON33237_0932</name>
    <name evidence="5" type="ORF">CVT17_04690</name>
</gene>
<dbReference type="PANTHER" id="PTHR35894">
    <property type="entry name" value="GENERAL SECRETION PATHWAY PROTEIN A-RELATED"/>
    <property type="match status" value="1"/>
</dbReference>
<dbReference type="Gene3D" id="3.40.50.300">
    <property type="entry name" value="P-loop containing nucleotide triphosphate hydrolases"/>
    <property type="match status" value="1"/>
</dbReference>
<dbReference type="SMART" id="SM00382">
    <property type="entry name" value="AAA"/>
    <property type="match status" value="1"/>
</dbReference>
<evidence type="ECO:0000313" key="5">
    <source>
        <dbReference type="EMBL" id="QPH86312.1"/>
    </source>
</evidence>
<reference evidence="2" key="2">
    <citation type="submission" date="2016-07" db="EMBL/GenBank/DDBJ databases">
        <title>Comparative genomics of the Campylobacter concisus group.</title>
        <authorList>
            <person name="Miller W.G."/>
            <person name="Yee E."/>
            <person name="Chapman M.H."/>
            <person name="Huynh S."/>
            <person name="Bono J.L."/>
            <person name="On S.L.W."/>
            <person name="StLeger J."/>
            <person name="Foster G."/>
            <person name="Parker C.T."/>
        </authorList>
    </citation>
    <scope>NUCLEOTIDE SEQUENCE</scope>
    <source>
        <strain evidence="2">ATCC 33237</strain>
    </source>
</reference>
<dbReference type="PANTHER" id="PTHR35894:SF7">
    <property type="entry name" value="GENERAL SECRETION PATHWAY PROTEIN A-RELATED"/>
    <property type="match status" value="1"/>
</dbReference>
<dbReference type="KEGG" id="ccoc:CCON33237_0932"/>
<evidence type="ECO:0000313" key="9">
    <source>
        <dbReference type="Proteomes" id="UP000594513"/>
    </source>
</evidence>
<dbReference type="InterPro" id="IPR003593">
    <property type="entry name" value="AAA+_ATPase"/>
</dbReference>
<evidence type="ECO:0000313" key="6">
    <source>
        <dbReference type="Proteomes" id="UP000066049"/>
    </source>
</evidence>
<reference evidence="6" key="1">
    <citation type="submission" date="2015-08" db="EMBL/GenBank/DDBJ databases">
        <title>Comparative genomics of the Campylobacter concisus group.</title>
        <authorList>
            <person name="Miller W.G."/>
            <person name="Yee E."/>
            <person name="Chapman M.H."/>
            <person name="Huynh S."/>
            <person name="Bono J.L."/>
            <person name="On S.L.W."/>
            <person name="St Leger J."/>
            <person name="Foster G."/>
            <person name="Parker C.T."/>
        </authorList>
    </citation>
    <scope>NUCLEOTIDE SEQUENCE [LARGE SCALE GENOMIC DNA]</scope>
    <source>
        <strain evidence="6">ATCC 33237</strain>
    </source>
</reference>
<evidence type="ECO:0000313" key="2">
    <source>
        <dbReference type="EMBL" id="ALF47613.1"/>
    </source>
</evidence>
<dbReference type="Proteomes" id="UP000594513">
    <property type="component" value="Chromosome"/>
</dbReference>
<reference evidence="5 9" key="5">
    <citation type="journal article" date="2018" name="Emerg. Microbes Infect.">
        <title>Genomic analysis of oral Campylobacter concisus strains identified a potential bacterial molecular marker associated with active Crohn's disease.</title>
        <authorList>
            <person name="Liu F."/>
            <person name="Ma R."/>
            <person name="Tay C.Y.A."/>
            <person name="Octavia S."/>
            <person name="Lan R."/>
            <person name="Chung H.K.L."/>
            <person name="Riordan S.M."/>
            <person name="Grimm M.C."/>
            <person name="Leong R.W."/>
            <person name="Tanaka M.M."/>
            <person name="Connor S."/>
            <person name="Zhang L."/>
        </authorList>
    </citation>
    <scope>NUCLEOTIDE SEQUENCE [LARGE SCALE GENOMIC DNA]</scope>
    <source>
        <strain evidence="5 9">P27CDO-S2</strain>
    </source>
</reference>
<evidence type="ECO:0000259" key="1">
    <source>
        <dbReference type="SMART" id="SM00382"/>
    </source>
</evidence>
<dbReference type="Proteomes" id="UP000192671">
    <property type="component" value="Unassembled WGS sequence"/>
</dbReference>
<dbReference type="InterPro" id="IPR049945">
    <property type="entry name" value="AAA_22"/>
</dbReference>
<dbReference type="InterPro" id="IPR052026">
    <property type="entry name" value="ExeA_AAA_ATPase_DNA-bind"/>
</dbReference>
<reference evidence="5" key="6">
    <citation type="submission" date="2020-02" db="EMBL/GenBank/DDBJ databases">
        <title>Analysis of Completed Campylobacter concisus Genomes Identified Genomospecies Features, Novel plasmids and Their Association with Severe Ulcerative Colitis.</title>
        <authorList>
            <person name="Zhang L."/>
        </authorList>
    </citation>
    <scope>NUCLEOTIDE SEQUENCE</scope>
    <source>
        <strain evidence="5">P27CDO-S2</strain>
    </source>
</reference>
<dbReference type="InterPro" id="IPR027417">
    <property type="entry name" value="P-loop_NTPase"/>
</dbReference>
<evidence type="ECO:0000313" key="8">
    <source>
        <dbReference type="Proteomes" id="UP000196534"/>
    </source>
</evidence>
<dbReference type="EMBL" id="NDYR01000006">
    <property type="protein sequence ID" value="OUT19183.1"/>
    <property type="molecule type" value="Genomic_DNA"/>
</dbReference>
<reference evidence="4 8" key="4">
    <citation type="submission" date="2017-04" db="EMBL/GenBank/DDBJ databases">
        <title>Complete genome of Campylobacter concisus ATCC 33237T and draft genomes for an additional eight well characterized C. concisus strains.</title>
        <authorList>
            <person name="Cornelius A.J."/>
            <person name="Miller W.G."/>
            <person name="Lastovica A.J."/>
            <person name="On S.L."/>
            <person name="French N.P."/>
            <person name="Vandenberg O."/>
            <person name="Biggs P.J."/>
        </authorList>
    </citation>
    <scope>NUCLEOTIDE SEQUENCE [LARGE SCALE GENOMIC DNA]</scope>
    <source>
        <strain evidence="4 8">Lasto205.94</strain>
    </source>
</reference>
<dbReference type="GeneID" id="28662608"/>
<dbReference type="EMBL" id="CP049272">
    <property type="protein sequence ID" value="QPH86312.1"/>
    <property type="molecule type" value="Genomic_DNA"/>
</dbReference>
<dbReference type="Proteomes" id="UP000066049">
    <property type="component" value="Chromosome"/>
</dbReference>
<accession>A0A0M5MG29</accession>
<organism evidence="2 6">
    <name type="scientific">Campylobacter concisus</name>
    <dbReference type="NCBI Taxonomy" id="199"/>
    <lineage>
        <taxon>Bacteria</taxon>
        <taxon>Pseudomonadati</taxon>
        <taxon>Campylobacterota</taxon>
        <taxon>Epsilonproteobacteria</taxon>
        <taxon>Campylobacterales</taxon>
        <taxon>Campylobacteraceae</taxon>
        <taxon>Campylobacter</taxon>
    </lineage>
</organism>
<dbReference type="RefSeq" id="WP_054196616.1">
    <property type="nucleotide sequence ID" value="NZ_CABMKP010000006.1"/>
</dbReference>
<dbReference type="PATRIC" id="fig|199.248.peg.966"/>
<dbReference type="SUPFAM" id="SSF52540">
    <property type="entry name" value="P-loop containing nucleoside triphosphate hydrolases"/>
    <property type="match status" value="1"/>
</dbReference>
<dbReference type="EMBL" id="CP012541">
    <property type="protein sequence ID" value="ALF47613.1"/>
    <property type="molecule type" value="Genomic_DNA"/>
</dbReference>
<name>A0A0M5MG29_9BACT</name>
<dbReference type="GO" id="GO:0016887">
    <property type="term" value="F:ATP hydrolysis activity"/>
    <property type="evidence" value="ECO:0007669"/>
    <property type="project" value="InterPro"/>
</dbReference>